<keyword evidence="2" id="KW-1185">Reference proteome</keyword>
<evidence type="ECO:0000313" key="1">
    <source>
        <dbReference type="EMBL" id="CBY08328.1"/>
    </source>
</evidence>
<dbReference type="OrthoDB" id="10331335at2759"/>
<organism evidence="1">
    <name type="scientific">Oikopleura dioica</name>
    <name type="common">Tunicate</name>
    <dbReference type="NCBI Taxonomy" id="34765"/>
    <lineage>
        <taxon>Eukaryota</taxon>
        <taxon>Metazoa</taxon>
        <taxon>Chordata</taxon>
        <taxon>Tunicata</taxon>
        <taxon>Appendicularia</taxon>
        <taxon>Copelata</taxon>
        <taxon>Oikopleuridae</taxon>
        <taxon>Oikopleura</taxon>
    </lineage>
</organism>
<name>E4XA13_OIKDI</name>
<sequence length="165" mass="19806">MKIYSCIAAFAFGEAKKSRDPEKHLQHIVKQTTNLIGEMSPYLRKAEDWENKFKRNAENLLATYKRTRHRCEIIQAKEGLQKNHRRRREVARPFFESVISVEKTNRYDISLAIKQVTTRFRRWGDAHVAACRGKKKHTRQHEKMTKWRKKLTKHWHKHKSELQSL</sequence>
<dbReference type="EMBL" id="FN653031">
    <property type="protein sequence ID" value="CBY08328.1"/>
    <property type="molecule type" value="Genomic_DNA"/>
</dbReference>
<dbReference type="AlphaFoldDB" id="E4XA13"/>
<dbReference type="InParanoid" id="E4XA13"/>
<gene>
    <name evidence="1" type="ORF">GSOID_T00004892001</name>
</gene>
<proteinExistence type="predicted"/>
<protein>
    <submittedName>
        <fullName evidence="1">Uncharacterized protein</fullName>
    </submittedName>
</protein>
<evidence type="ECO:0000313" key="2">
    <source>
        <dbReference type="Proteomes" id="UP000001307"/>
    </source>
</evidence>
<dbReference type="Proteomes" id="UP000001307">
    <property type="component" value="Unassembled WGS sequence"/>
</dbReference>
<reference evidence="1" key="1">
    <citation type="journal article" date="2010" name="Science">
        <title>Plasticity of animal genome architecture unmasked by rapid evolution of a pelagic tunicate.</title>
        <authorList>
            <person name="Denoeud F."/>
            <person name="Henriet S."/>
            <person name="Mungpakdee S."/>
            <person name="Aury J.M."/>
            <person name="Da Silva C."/>
            <person name="Brinkmann H."/>
            <person name="Mikhaleva J."/>
            <person name="Olsen L.C."/>
            <person name="Jubin C."/>
            <person name="Canestro C."/>
            <person name="Bouquet J.M."/>
            <person name="Danks G."/>
            <person name="Poulain J."/>
            <person name="Campsteijn C."/>
            <person name="Adamski M."/>
            <person name="Cross I."/>
            <person name="Yadetie F."/>
            <person name="Muffato M."/>
            <person name="Louis A."/>
            <person name="Butcher S."/>
            <person name="Tsagkogeorga G."/>
            <person name="Konrad A."/>
            <person name="Singh S."/>
            <person name="Jensen M.F."/>
            <person name="Cong E.H."/>
            <person name="Eikeseth-Otteraa H."/>
            <person name="Noel B."/>
            <person name="Anthouard V."/>
            <person name="Porcel B.M."/>
            <person name="Kachouri-Lafond R."/>
            <person name="Nishino A."/>
            <person name="Ugolini M."/>
            <person name="Chourrout P."/>
            <person name="Nishida H."/>
            <person name="Aasland R."/>
            <person name="Huzurbazar S."/>
            <person name="Westhof E."/>
            <person name="Delsuc F."/>
            <person name="Lehrach H."/>
            <person name="Reinhardt R."/>
            <person name="Weissenbach J."/>
            <person name="Roy S.W."/>
            <person name="Artiguenave F."/>
            <person name="Postlethwait J.H."/>
            <person name="Manak J.R."/>
            <person name="Thompson E.M."/>
            <person name="Jaillon O."/>
            <person name="Du Pasquier L."/>
            <person name="Boudinot P."/>
            <person name="Liberles D.A."/>
            <person name="Volff J.N."/>
            <person name="Philippe H."/>
            <person name="Lenhard B."/>
            <person name="Roest Crollius H."/>
            <person name="Wincker P."/>
            <person name="Chourrout D."/>
        </authorList>
    </citation>
    <scope>NUCLEOTIDE SEQUENCE [LARGE SCALE GENOMIC DNA]</scope>
</reference>
<accession>E4XA13</accession>